<reference evidence="1" key="2">
    <citation type="submission" date="2023-03" db="EMBL/GenBank/DDBJ databases">
        <authorList>
            <person name="Inwood S.N."/>
            <person name="Skelly J.G."/>
            <person name="Guhlin J."/>
            <person name="Harrop T.W.R."/>
            <person name="Goldson S.G."/>
            <person name="Dearden P.K."/>
        </authorList>
    </citation>
    <scope>NUCLEOTIDE SEQUENCE</scope>
    <source>
        <strain evidence="1">Lincoln</strain>
        <tissue evidence="1">Whole body</tissue>
    </source>
</reference>
<dbReference type="Proteomes" id="UP001168972">
    <property type="component" value="Unassembled WGS sequence"/>
</dbReference>
<proteinExistence type="predicted"/>
<evidence type="ECO:0000313" key="1">
    <source>
        <dbReference type="EMBL" id="KAK0175300.1"/>
    </source>
</evidence>
<dbReference type="AlphaFoldDB" id="A0AA39KVH8"/>
<evidence type="ECO:0000313" key="2">
    <source>
        <dbReference type="Proteomes" id="UP001168972"/>
    </source>
</evidence>
<dbReference type="EMBL" id="JAQQBR010000005">
    <property type="protein sequence ID" value="KAK0175300.1"/>
    <property type="molecule type" value="Genomic_DNA"/>
</dbReference>
<sequence>MNINNINDVITNLYEALVLVRYPGIAQIDLSNFQNTVLAENNRKQLLHWLLVQSINIVDSTLNIPSADETLLVEWYSQFGVCIDKNALLCQCPLTEQLDTLVNLTEFIMNVLGTDDNNPPDVSDLDQDLLQNYIQNKINLFPSSHNLSIRNLTHRETQQYIKSKNQGLKDQENNIHNGSNVDGVENSSVSKNTAKIKDLKVNQPLNSAVLEEFCEVFRSVDTRNKSECETSEKDLKSVDNCIESIDTKFTTFNKTLCCKTELSNAVIPTDLNIGSSPLNQVIQEIVIGFENLSQLNNAHYEENRI</sequence>
<comment type="caution">
    <text evidence="1">The sequence shown here is derived from an EMBL/GenBank/DDBJ whole genome shotgun (WGS) entry which is preliminary data.</text>
</comment>
<name>A0AA39KVH8_MICHY</name>
<organism evidence="1 2">
    <name type="scientific">Microctonus hyperodae</name>
    <name type="common">Parasitoid wasp</name>
    <dbReference type="NCBI Taxonomy" id="165561"/>
    <lineage>
        <taxon>Eukaryota</taxon>
        <taxon>Metazoa</taxon>
        <taxon>Ecdysozoa</taxon>
        <taxon>Arthropoda</taxon>
        <taxon>Hexapoda</taxon>
        <taxon>Insecta</taxon>
        <taxon>Pterygota</taxon>
        <taxon>Neoptera</taxon>
        <taxon>Endopterygota</taxon>
        <taxon>Hymenoptera</taxon>
        <taxon>Apocrita</taxon>
        <taxon>Ichneumonoidea</taxon>
        <taxon>Braconidae</taxon>
        <taxon>Euphorinae</taxon>
        <taxon>Microctonus</taxon>
    </lineage>
</organism>
<keyword evidence="2" id="KW-1185">Reference proteome</keyword>
<reference evidence="1" key="1">
    <citation type="journal article" date="2023" name="bioRxiv">
        <title>Scaffold-level genome assemblies of two parasitoid biocontrol wasps reveal the parthenogenesis mechanism and an associated novel virus.</title>
        <authorList>
            <person name="Inwood S."/>
            <person name="Skelly J."/>
            <person name="Guhlin J."/>
            <person name="Harrop T."/>
            <person name="Goldson S."/>
            <person name="Dearden P."/>
        </authorList>
    </citation>
    <scope>NUCLEOTIDE SEQUENCE</scope>
    <source>
        <strain evidence="1">Lincoln</strain>
        <tissue evidence="1">Whole body</tissue>
    </source>
</reference>
<accession>A0AA39KVH8</accession>
<protein>
    <submittedName>
        <fullName evidence="1">Uncharacterized protein</fullName>
    </submittedName>
</protein>
<gene>
    <name evidence="1" type="ORF">PV327_009060</name>
</gene>